<keyword evidence="9" id="KW-1185">Reference proteome</keyword>
<evidence type="ECO:0000256" key="4">
    <source>
        <dbReference type="ARBA" id="ARBA00022989"/>
    </source>
</evidence>
<feature type="transmembrane region" description="Helical" evidence="6">
    <location>
        <begin position="323"/>
        <end position="346"/>
    </location>
</feature>
<feature type="domain" description="ABC3 transporter permease C-terminal" evidence="7">
    <location>
        <begin position="274"/>
        <end position="380"/>
    </location>
</feature>
<evidence type="ECO:0000256" key="6">
    <source>
        <dbReference type="SAM" id="Phobius"/>
    </source>
</evidence>
<evidence type="ECO:0000313" key="9">
    <source>
        <dbReference type="Proteomes" id="UP001055940"/>
    </source>
</evidence>
<evidence type="ECO:0000313" key="8">
    <source>
        <dbReference type="EMBL" id="USY22899.1"/>
    </source>
</evidence>
<comment type="subcellular location">
    <subcellularLocation>
        <location evidence="1">Cell membrane</location>
        <topology evidence="1">Multi-pass membrane protein</topology>
    </subcellularLocation>
</comment>
<dbReference type="InterPro" id="IPR038766">
    <property type="entry name" value="Membrane_comp_ABC_pdt"/>
</dbReference>
<accession>A0ABY5DHL8</accession>
<feature type="transmembrane region" description="Helical" evidence="6">
    <location>
        <begin position="21"/>
        <end position="45"/>
    </location>
</feature>
<keyword evidence="2" id="KW-1003">Cell membrane</keyword>
<evidence type="ECO:0000256" key="2">
    <source>
        <dbReference type="ARBA" id="ARBA00022475"/>
    </source>
</evidence>
<dbReference type="InterPro" id="IPR003838">
    <property type="entry name" value="ABC3_permease_C"/>
</dbReference>
<protein>
    <submittedName>
        <fullName evidence="8">ABC transporter permease</fullName>
    </submittedName>
</protein>
<name>A0ABY5DHL8_9ACTN</name>
<feature type="transmembrane region" description="Helical" evidence="6">
    <location>
        <begin position="266"/>
        <end position="291"/>
    </location>
</feature>
<feature type="transmembrane region" description="Helical" evidence="6">
    <location>
        <begin position="358"/>
        <end position="381"/>
    </location>
</feature>
<dbReference type="Pfam" id="PF02687">
    <property type="entry name" value="FtsX"/>
    <property type="match status" value="2"/>
</dbReference>
<evidence type="ECO:0000259" key="7">
    <source>
        <dbReference type="Pfam" id="PF02687"/>
    </source>
</evidence>
<dbReference type="EMBL" id="CP099837">
    <property type="protein sequence ID" value="USY22899.1"/>
    <property type="molecule type" value="Genomic_DNA"/>
</dbReference>
<evidence type="ECO:0000256" key="1">
    <source>
        <dbReference type="ARBA" id="ARBA00004651"/>
    </source>
</evidence>
<dbReference type="PANTHER" id="PTHR30287:SF2">
    <property type="entry name" value="BLL1001 PROTEIN"/>
    <property type="match status" value="1"/>
</dbReference>
<feature type="transmembrane region" description="Helical" evidence="6">
    <location>
        <begin position="448"/>
        <end position="469"/>
    </location>
</feature>
<keyword evidence="3 6" id="KW-0812">Transmembrane</keyword>
<feature type="domain" description="ABC3 transporter permease C-terminal" evidence="7">
    <location>
        <begin position="676"/>
        <end position="787"/>
    </location>
</feature>
<evidence type="ECO:0000256" key="3">
    <source>
        <dbReference type="ARBA" id="ARBA00022692"/>
    </source>
</evidence>
<dbReference type="Proteomes" id="UP001055940">
    <property type="component" value="Chromosome"/>
</dbReference>
<feature type="transmembrane region" description="Helical" evidence="6">
    <location>
        <begin position="672"/>
        <end position="692"/>
    </location>
</feature>
<dbReference type="RefSeq" id="WP_254421648.1">
    <property type="nucleotide sequence ID" value="NZ_BAAAJB010000027.1"/>
</dbReference>
<keyword evidence="5 6" id="KW-0472">Membrane</keyword>
<feature type="transmembrane region" description="Helical" evidence="6">
    <location>
        <begin position="772"/>
        <end position="793"/>
    </location>
</feature>
<sequence>MHSKSESLYLRHARNDLLQNRGVNTALAVLLVLSAFLMATGSMVMERMVGSVNQLFEEAQPPHFLQMHRGEYDPAALEGFAAQHPEIDAWLIEEMLGFDGAALSWHRPATGESGDLSESLIDNLFVTQNEDFDFLLDKTGAAPSPSPGQVHVPVAYQQRFGLEVGDRLGVRTDTGVHELRVRGFVRDAQMASSLSSATRFVVSEADFADLESAGGGAPEIIVEYRLDDPSAVSEFQSAYESDAALPRNGQAVTFQMIRMINAFSDGLVAVALVFVSLLLIMIALLSLRFVIRASMEDQIRQIGAMKAIGLPDRAISGLYLAKYSLMTFLACVVGGVLAVFATGLLTRGAQENYAEASWGVSTLLVPVIALTLVYVCVMVLCRGVLRGVRRIQVVGALVHGSTLDEHQSARQARRQARRVRRGGLDSYSGTNVNRRLALLDLRAEGRQWLLVPVVFFLATVLMTLPTNLLSTFENPRFVTYLGAPESDLRADLLFSDDVDAVREDVLAHMRGDERLSDVRVFAHVLYEARGEQGWESLRVDVGDHSGDTVEFVEGGAPGPGQIALSALNADRYGLGAGDEMALRQSAEQDEPSTLEVSGVYQDVTAGGYTAKVRGEQSSGAIGYAIYADTAEGVDPAVVAAEYGKRHPTAAVVPMREYVEQTLSYVTDALRSAALLAFVFGTGVAVLITSLFLKLRLSRERSRMGVLCALGFSTGEIIAQTRAKTLVAVVVGTLLGVVFAATAGESLVGLLVASAGLGITDLVFLPNPWLVYLAYPLVLVAAGYLGAVFLTAPLRGTDKSSWLRG</sequence>
<organism evidence="8 9">
    <name type="scientific">Nocardiopsis exhalans</name>
    <dbReference type="NCBI Taxonomy" id="163604"/>
    <lineage>
        <taxon>Bacteria</taxon>
        <taxon>Bacillati</taxon>
        <taxon>Actinomycetota</taxon>
        <taxon>Actinomycetes</taxon>
        <taxon>Streptosporangiales</taxon>
        <taxon>Nocardiopsidaceae</taxon>
        <taxon>Nocardiopsis</taxon>
    </lineage>
</organism>
<keyword evidence="4 6" id="KW-1133">Transmembrane helix</keyword>
<evidence type="ECO:0000256" key="5">
    <source>
        <dbReference type="ARBA" id="ARBA00023136"/>
    </source>
</evidence>
<dbReference type="PANTHER" id="PTHR30287">
    <property type="entry name" value="MEMBRANE COMPONENT OF PREDICTED ABC SUPERFAMILY METABOLITE UPTAKE TRANSPORTER"/>
    <property type="match status" value="1"/>
</dbReference>
<gene>
    <name evidence="8" type="ORF">NE857_15545</name>
</gene>
<feature type="transmembrane region" description="Helical" evidence="6">
    <location>
        <begin position="725"/>
        <end position="752"/>
    </location>
</feature>
<reference evidence="8" key="1">
    <citation type="submission" date="2022-06" db="EMBL/GenBank/DDBJ databases">
        <authorList>
            <person name="Ping M."/>
        </authorList>
    </citation>
    <scope>NUCLEOTIDE SEQUENCE</scope>
    <source>
        <strain evidence="8">JCM11759T</strain>
    </source>
</reference>
<proteinExistence type="predicted"/>